<evidence type="ECO:0000313" key="8">
    <source>
        <dbReference type="EMBL" id="PVM82158.1"/>
    </source>
</evidence>
<dbReference type="Gene3D" id="1.20.1600.10">
    <property type="entry name" value="Outer membrane efflux proteins (OEP)"/>
    <property type="match status" value="1"/>
</dbReference>
<evidence type="ECO:0000256" key="4">
    <source>
        <dbReference type="ARBA" id="ARBA00022452"/>
    </source>
</evidence>
<evidence type="ECO:0000256" key="2">
    <source>
        <dbReference type="ARBA" id="ARBA00007613"/>
    </source>
</evidence>
<dbReference type="InterPro" id="IPR003423">
    <property type="entry name" value="OMP_efflux"/>
</dbReference>
<dbReference type="EMBL" id="QDKQ01000077">
    <property type="protein sequence ID" value="PVM82158.1"/>
    <property type="molecule type" value="Genomic_DNA"/>
</dbReference>
<sequence>MGRGRAGVSARRADRHRYDRRPWYHSGATGQVRRGSLCAGHRFRRGRRPGRAAHHLWRFRRGGSPYVLRPTSAWLHSGGASRRVAPVSLVGWPGARRLGACAAVLGLMSPGAAWAISIAESVRLALARQPEVQAADAEVAQARSEVSIARSGYLPSLTASTGPAGGGVGYDVTLSQTLYDFGQVRSSVAGKRALLDQKRANLAVVRDNAALEVVEVYLDIAERRVELVALDAHVKRLGELAEMARARVEGRYADQAERARVRLAVAGAEAERARLRGELADAMDQYRLLVDAAPDGVQLPPLPAFLDPLEDGPRLEAAIMNSPLYQRAALAVRAADADVRQAKAGRWPRVALEGSVDRREIGGRLIEDRAVALRLRLGVQQGLAGFERPRLEEQRRRSAEAGAEAVARDLRRVVGSLRALDMALVGRIEAFTEQSQQSDAVRGVYREQFLVGRREIQDLVVMEGEHVSAERQITQLTIERFRLRYRAAAQLGLLADALAPTAGDTSQAAP</sequence>
<dbReference type="GO" id="GO:0015288">
    <property type="term" value="F:porin activity"/>
    <property type="evidence" value="ECO:0007669"/>
    <property type="project" value="TreeGrafter"/>
</dbReference>
<evidence type="ECO:0000256" key="6">
    <source>
        <dbReference type="ARBA" id="ARBA00023136"/>
    </source>
</evidence>
<keyword evidence="3" id="KW-0813">Transport</keyword>
<gene>
    <name evidence="8" type="ORF">DDF67_24450</name>
</gene>
<dbReference type="GO" id="GO:0015562">
    <property type="term" value="F:efflux transmembrane transporter activity"/>
    <property type="evidence" value="ECO:0007669"/>
    <property type="project" value="InterPro"/>
</dbReference>
<keyword evidence="5" id="KW-0812">Transmembrane</keyword>
<dbReference type="InterPro" id="IPR051906">
    <property type="entry name" value="TolC-like"/>
</dbReference>
<keyword evidence="7" id="KW-0998">Cell outer membrane</keyword>
<dbReference type="Pfam" id="PF02321">
    <property type="entry name" value="OEP"/>
    <property type="match status" value="1"/>
</dbReference>
<dbReference type="PANTHER" id="PTHR30026:SF22">
    <property type="entry name" value="OUTER MEMBRANE EFFLUX PROTEIN"/>
    <property type="match status" value="1"/>
</dbReference>
<comment type="similarity">
    <text evidence="2">Belongs to the outer membrane factor (OMF) (TC 1.B.17) family.</text>
</comment>
<accession>A0A2T9JEQ4</accession>
<dbReference type="GO" id="GO:0009279">
    <property type="term" value="C:cell outer membrane"/>
    <property type="evidence" value="ECO:0007669"/>
    <property type="project" value="UniProtKB-SubCell"/>
</dbReference>
<evidence type="ECO:0000256" key="1">
    <source>
        <dbReference type="ARBA" id="ARBA00004442"/>
    </source>
</evidence>
<dbReference type="SUPFAM" id="SSF56954">
    <property type="entry name" value="Outer membrane efflux proteins (OEP)"/>
    <property type="match status" value="1"/>
</dbReference>
<comment type="caution">
    <text evidence="8">The sequence shown here is derived from an EMBL/GenBank/DDBJ whole genome shotgun (WGS) entry which is preliminary data.</text>
</comment>
<evidence type="ECO:0008006" key="10">
    <source>
        <dbReference type="Google" id="ProtNLM"/>
    </source>
</evidence>
<reference evidence="8 9" key="1">
    <citation type="submission" date="2018-04" db="EMBL/GenBank/DDBJ databases">
        <title>The genome sequence of Caulobacter sp. 744.</title>
        <authorList>
            <person name="Gao J."/>
            <person name="Sun J."/>
        </authorList>
    </citation>
    <scope>NUCLEOTIDE SEQUENCE [LARGE SCALE GENOMIC DNA]</scope>
    <source>
        <strain evidence="8 9">774</strain>
    </source>
</reference>
<organism evidence="8 9">
    <name type="scientific">Caulobacter endophyticus</name>
    <dbReference type="NCBI Taxonomy" id="2172652"/>
    <lineage>
        <taxon>Bacteria</taxon>
        <taxon>Pseudomonadati</taxon>
        <taxon>Pseudomonadota</taxon>
        <taxon>Alphaproteobacteria</taxon>
        <taxon>Caulobacterales</taxon>
        <taxon>Caulobacteraceae</taxon>
        <taxon>Caulobacter</taxon>
    </lineage>
</organism>
<keyword evidence="9" id="KW-1185">Reference proteome</keyword>
<dbReference type="PANTHER" id="PTHR30026">
    <property type="entry name" value="OUTER MEMBRANE PROTEIN TOLC"/>
    <property type="match status" value="1"/>
</dbReference>
<evidence type="ECO:0000256" key="5">
    <source>
        <dbReference type="ARBA" id="ARBA00022692"/>
    </source>
</evidence>
<proteinExistence type="inferred from homology"/>
<evidence type="ECO:0000313" key="9">
    <source>
        <dbReference type="Proteomes" id="UP000245073"/>
    </source>
</evidence>
<evidence type="ECO:0000256" key="7">
    <source>
        <dbReference type="ARBA" id="ARBA00023237"/>
    </source>
</evidence>
<name>A0A2T9JEQ4_9CAUL</name>
<comment type="subcellular location">
    <subcellularLocation>
        <location evidence="1">Cell outer membrane</location>
    </subcellularLocation>
</comment>
<protein>
    <recommendedName>
        <fullName evidence="10">TolC family protein</fullName>
    </recommendedName>
</protein>
<keyword evidence="4" id="KW-1134">Transmembrane beta strand</keyword>
<dbReference type="GO" id="GO:1990281">
    <property type="term" value="C:efflux pump complex"/>
    <property type="evidence" value="ECO:0007669"/>
    <property type="project" value="TreeGrafter"/>
</dbReference>
<keyword evidence="6" id="KW-0472">Membrane</keyword>
<dbReference type="AlphaFoldDB" id="A0A2T9JEQ4"/>
<dbReference type="Proteomes" id="UP000245073">
    <property type="component" value="Unassembled WGS sequence"/>
</dbReference>
<evidence type="ECO:0000256" key="3">
    <source>
        <dbReference type="ARBA" id="ARBA00022448"/>
    </source>
</evidence>